<dbReference type="InterPro" id="IPR029058">
    <property type="entry name" value="AB_hydrolase_fold"/>
</dbReference>
<dbReference type="Proteomes" id="UP000736672">
    <property type="component" value="Unassembled WGS sequence"/>
</dbReference>
<evidence type="ECO:0000256" key="1">
    <source>
        <dbReference type="ARBA" id="ARBA00022737"/>
    </source>
</evidence>
<comment type="caution">
    <text evidence="4">The sequence shown here is derived from an EMBL/GenBank/DDBJ whole genome shotgun (WGS) entry which is preliminary data.</text>
</comment>
<dbReference type="Gene3D" id="3.40.50.1820">
    <property type="entry name" value="alpha/beta hydrolase"/>
    <property type="match status" value="1"/>
</dbReference>
<reference evidence="4" key="1">
    <citation type="journal article" date="2021" name="Nat. Commun.">
        <title>Genetic determinants of endophytism in the Arabidopsis root mycobiome.</title>
        <authorList>
            <person name="Mesny F."/>
            <person name="Miyauchi S."/>
            <person name="Thiergart T."/>
            <person name="Pickel B."/>
            <person name="Atanasova L."/>
            <person name="Karlsson M."/>
            <person name="Huettel B."/>
            <person name="Barry K.W."/>
            <person name="Haridas S."/>
            <person name="Chen C."/>
            <person name="Bauer D."/>
            <person name="Andreopoulos W."/>
            <person name="Pangilinan J."/>
            <person name="LaButti K."/>
            <person name="Riley R."/>
            <person name="Lipzen A."/>
            <person name="Clum A."/>
            <person name="Drula E."/>
            <person name="Henrissat B."/>
            <person name="Kohler A."/>
            <person name="Grigoriev I.V."/>
            <person name="Martin F.M."/>
            <person name="Hacquard S."/>
        </authorList>
    </citation>
    <scope>NUCLEOTIDE SEQUENCE</scope>
    <source>
        <strain evidence="4">FSSC 5 MPI-SDFR-AT-0091</strain>
    </source>
</reference>
<evidence type="ECO:0000313" key="5">
    <source>
        <dbReference type="Proteomes" id="UP000736672"/>
    </source>
</evidence>
<feature type="region of interest" description="Disordered" evidence="2">
    <location>
        <begin position="847"/>
        <end position="889"/>
    </location>
</feature>
<dbReference type="Pfam" id="PF24883">
    <property type="entry name" value="NPHP3_N"/>
    <property type="match status" value="1"/>
</dbReference>
<dbReference type="Gene3D" id="3.40.50.300">
    <property type="entry name" value="P-loop containing nucleotide triphosphate hydrolases"/>
    <property type="match status" value="1"/>
</dbReference>
<keyword evidence="5" id="KW-1185">Reference proteome</keyword>
<dbReference type="OrthoDB" id="7464126at2759"/>
<evidence type="ECO:0000256" key="2">
    <source>
        <dbReference type="SAM" id="MobiDB-lite"/>
    </source>
</evidence>
<sequence length="1071" mass="119341">MADPGPPTGLFLVYEPNNQEPAVDIVIIHGLKGHAYKTWTSPLMPDAVADLPTDLRSDEEMIKSRREHVLRSVTSLMKRASGKRGPSNASKPKTPVPTLFWPRDLLPEDCPNARILTYGYDTKITKYTSGSTNKNSVFSHSKDFLFALGRSHTKDRPLIFLAHSLGGIVVKEMLALSSTSQPDELSNIVKSTTAVIFLGTPHRGSPDLSALGAWAKSVLSGLRFQTNSAILDTLGLKTTDLERSQEAFSGLWFKHRFRVKTFQEGYPMTKINLGVLGNKVVPDTSSLIGDQREHAETLQANHMEMCRFSGREDPNFVKVVGELRSVYLEISTSTTASTTQDHRTDQPVAVNSSMFDATGGKELTAQQAACLKSIQFPHMHRPRQLIEDPAPQTGHWLIKNETYSHWLFDRDLEERPCILWLKGKPGAGKSTLMKQAFRHAKSSLSGSEYCVAGAFVSAKGEPLEHSSIGIFRSLLHQILPHYPVQLQEAVQTWMELNEEARMSRHAEVIWREPVLKSLLNSILGHAAGKKTIVFIDGLDELGSSASRSHAEFWGQLSNGDNNGRVRVCLSSRHYPQTSLCSASELIAEDLNKGDISTYVNQRLSARISRSESHWEPKLRNKMIDNARGIFLWVTLTMDSLLAKYDQGNSLELLLRHIDSVPWELEHLFTIMVASISPESRIVALRVFQWALMSTAPLRLHQWHHVLAFIKEPVPESLKEWRRSVNYTESDDQLEREIKALSGGLLEVSASRSDEAPLEDEENLSIRAGAGSLDLEQGETRIVQVIHQSVREFFLEGGGFRLLDASAARNPVGSCHVTIAITCFNYISISELDALIDARRAYPKQESIFLSEQEPSETGPAQNVDSENESSLAPEERNPARDTTNGRGKTFSEHLSMIPTAETHTTVASWIAAGNIPTNLATEAAPSIQYANSLLSPAYVSRQLEDWPSLLFYVLSSLATHLKATMSVADDSHTLFKCLENTELWDRFVLLKEDIPQNTTFSEFMNRRVSIMQRLRARAYRFAIQRGRASPAPSSPTHEKRSPSPVPVRRASSVASFASASSYGARRRNHPE</sequence>
<dbReference type="SUPFAM" id="SSF53474">
    <property type="entry name" value="alpha/beta-Hydrolases"/>
    <property type="match status" value="1"/>
</dbReference>
<dbReference type="SUPFAM" id="SSF52540">
    <property type="entry name" value="P-loop containing nucleoside triphosphate hydrolases"/>
    <property type="match status" value="1"/>
</dbReference>
<dbReference type="InterPro" id="IPR027417">
    <property type="entry name" value="P-loop_NTPase"/>
</dbReference>
<evidence type="ECO:0000313" key="4">
    <source>
        <dbReference type="EMBL" id="KAH7231931.1"/>
    </source>
</evidence>
<feature type="region of interest" description="Disordered" evidence="2">
    <location>
        <begin position="1026"/>
        <end position="1071"/>
    </location>
</feature>
<dbReference type="InterPro" id="IPR056884">
    <property type="entry name" value="NPHP3-like_N"/>
</dbReference>
<dbReference type="AlphaFoldDB" id="A0A9P9G3M6"/>
<dbReference type="PANTHER" id="PTHR10039">
    <property type="entry name" value="AMELOGENIN"/>
    <property type="match status" value="1"/>
</dbReference>
<keyword evidence="1" id="KW-0677">Repeat</keyword>
<accession>A0A9P9G3M6</accession>
<gene>
    <name evidence="4" type="ORF">B0J15DRAFT_196735</name>
</gene>
<feature type="compositionally biased region" description="Polar residues" evidence="2">
    <location>
        <begin position="858"/>
        <end position="870"/>
    </location>
</feature>
<proteinExistence type="predicted"/>
<dbReference type="EMBL" id="JAGTJS010000031">
    <property type="protein sequence ID" value="KAH7231931.1"/>
    <property type="molecule type" value="Genomic_DNA"/>
</dbReference>
<protein>
    <recommendedName>
        <fullName evidence="3">Nephrocystin 3-like N-terminal domain-containing protein</fullName>
    </recommendedName>
</protein>
<name>A0A9P9G3M6_FUSSL</name>
<feature type="compositionally biased region" description="Low complexity" evidence="2">
    <location>
        <begin position="1046"/>
        <end position="1063"/>
    </location>
</feature>
<feature type="domain" description="Nephrocystin 3-like N-terminal" evidence="3">
    <location>
        <begin position="392"/>
        <end position="572"/>
    </location>
</feature>
<evidence type="ECO:0000259" key="3">
    <source>
        <dbReference type="Pfam" id="PF24883"/>
    </source>
</evidence>
<organism evidence="4 5">
    <name type="scientific">Fusarium solani</name>
    <name type="common">Filamentous fungus</name>
    <dbReference type="NCBI Taxonomy" id="169388"/>
    <lineage>
        <taxon>Eukaryota</taxon>
        <taxon>Fungi</taxon>
        <taxon>Dikarya</taxon>
        <taxon>Ascomycota</taxon>
        <taxon>Pezizomycotina</taxon>
        <taxon>Sordariomycetes</taxon>
        <taxon>Hypocreomycetidae</taxon>
        <taxon>Hypocreales</taxon>
        <taxon>Nectriaceae</taxon>
        <taxon>Fusarium</taxon>
        <taxon>Fusarium solani species complex</taxon>
    </lineage>
</organism>
<dbReference type="PANTHER" id="PTHR10039:SF5">
    <property type="entry name" value="NACHT DOMAIN-CONTAINING PROTEIN"/>
    <property type="match status" value="1"/>
</dbReference>